<keyword evidence="3" id="KW-1185">Reference proteome</keyword>
<feature type="compositionally biased region" description="Gly residues" evidence="1">
    <location>
        <begin position="13"/>
        <end position="24"/>
    </location>
</feature>
<evidence type="ECO:0000313" key="3">
    <source>
        <dbReference type="Proteomes" id="UP001500253"/>
    </source>
</evidence>
<comment type="caution">
    <text evidence="2">The sequence shown here is derived from an EMBL/GenBank/DDBJ whole genome shotgun (WGS) entry which is preliminary data.</text>
</comment>
<feature type="compositionally biased region" description="Basic and acidic residues" evidence="1">
    <location>
        <begin position="28"/>
        <end position="40"/>
    </location>
</feature>
<evidence type="ECO:0000313" key="2">
    <source>
        <dbReference type="EMBL" id="GAA2361855.1"/>
    </source>
</evidence>
<dbReference type="EMBL" id="BAAASD010000033">
    <property type="protein sequence ID" value="GAA2361855.1"/>
    <property type="molecule type" value="Genomic_DNA"/>
</dbReference>
<name>A0ABN3GW36_9ACTN</name>
<protein>
    <submittedName>
        <fullName evidence="2">Uncharacterized protein</fullName>
    </submittedName>
</protein>
<evidence type="ECO:0000256" key="1">
    <source>
        <dbReference type="SAM" id="MobiDB-lite"/>
    </source>
</evidence>
<proteinExistence type="predicted"/>
<reference evidence="2 3" key="1">
    <citation type="journal article" date="2019" name="Int. J. Syst. Evol. Microbiol.">
        <title>The Global Catalogue of Microorganisms (GCM) 10K type strain sequencing project: providing services to taxonomists for standard genome sequencing and annotation.</title>
        <authorList>
            <consortium name="The Broad Institute Genomics Platform"/>
            <consortium name="The Broad Institute Genome Sequencing Center for Infectious Disease"/>
            <person name="Wu L."/>
            <person name="Ma J."/>
        </authorList>
    </citation>
    <scope>NUCLEOTIDE SEQUENCE [LARGE SCALE GENOMIC DNA]</scope>
    <source>
        <strain evidence="2 3">JCM 4316</strain>
    </source>
</reference>
<feature type="region of interest" description="Disordered" evidence="1">
    <location>
        <begin position="1"/>
        <end position="45"/>
    </location>
</feature>
<gene>
    <name evidence="2" type="ORF">GCM10010246_60920</name>
</gene>
<organism evidence="2 3">
    <name type="scientific">Streptomyces cuspidosporus</name>
    <dbReference type="NCBI Taxonomy" id="66882"/>
    <lineage>
        <taxon>Bacteria</taxon>
        <taxon>Bacillati</taxon>
        <taxon>Actinomycetota</taxon>
        <taxon>Actinomycetes</taxon>
        <taxon>Kitasatosporales</taxon>
        <taxon>Streptomycetaceae</taxon>
        <taxon>Streptomyces</taxon>
    </lineage>
</organism>
<dbReference type="RefSeq" id="WP_346177562.1">
    <property type="nucleotide sequence ID" value="NZ_BAAASD010000033.1"/>
</dbReference>
<accession>A0ABN3GW36</accession>
<feature type="compositionally biased region" description="Pro residues" evidence="1">
    <location>
        <begin position="1"/>
        <end position="10"/>
    </location>
</feature>
<dbReference type="Proteomes" id="UP001500253">
    <property type="component" value="Unassembled WGS sequence"/>
</dbReference>
<sequence length="59" mass="6377">MSNPTTPPPQQGLDGGQHGPGGQQHGQQGDEDRPTLEELRQQSVALSEQIAQHLGRRPK</sequence>